<dbReference type="InterPro" id="IPR002403">
    <property type="entry name" value="Cyt_P450_E_grp-IV"/>
</dbReference>
<accession>A0A9X1NHK7</accession>
<evidence type="ECO:0000256" key="3">
    <source>
        <dbReference type="ARBA" id="ARBA00022723"/>
    </source>
</evidence>
<dbReference type="GO" id="GO:0004497">
    <property type="term" value="F:monooxygenase activity"/>
    <property type="evidence" value="ECO:0007669"/>
    <property type="project" value="UniProtKB-KW"/>
</dbReference>
<dbReference type="Pfam" id="PF00067">
    <property type="entry name" value="p450"/>
    <property type="match status" value="1"/>
</dbReference>
<dbReference type="InterPro" id="IPR036396">
    <property type="entry name" value="Cyt_P450_sf"/>
</dbReference>
<evidence type="ECO:0000256" key="6">
    <source>
        <dbReference type="RuleBase" id="RU000461"/>
    </source>
</evidence>
<evidence type="ECO:0000313" key="8">
    <source>
        <dbReference type="EMBL" id="MCD5315212.1"/>
    </source>
</evidence>
<dbReference type="PANTHER" id="PTHR24305:SF166">
    <property type="entry name" value="CYTOCHROME P450 12A4, MITOCHONDRIAL-RELATED"/>
    <property type="match status" value="1"/>
</dbReference>
<dbReference type="PRINTS" id="PR00385">
    <property type="entry name" value="P450"/>
</dbReference>
<comment type="similarity">
    <text evidence="2 6">Belongs to the cytochrome P450 family.</text>
</comment>
<dbReference type="AlphaFoldDB" id="A0A9X1NHK7"/>
<dbReference type="Gene3D" id="1.10.630.10">
    <property type="entry name" value="Cytochrome P450"/>
    <property type="match status" value="1"/>
</dbReference>
<keyword evidence="4 5" id="KW-0408">Iron</keyword>
<name>A0A9X1NHK7_9ACTN</name>
<evidence type="ECO:0000256" key="4">
    <source>
        <dbReference type="ARBA" id="ARBA00023004"/>
    </source>
</evidence>
<feature type="binding site" description="axial binding residue" evidence="5">
    <location>
        <position position="102"/>
    </location>
    <ligand>
        <name>heme</name>
        <dbReference type="ChEBI" id="CHEBI:30413"/>
    </ligand>
    <ligandPart>
        <name>Fe</name>
        <dbReference type="ChEBI" id="CHEBI:18248"/>
    </ligandPart>
</feature>
<dbReference type="PRINTS" id="PR00465">
    <property type="entry name" value="EP450IV"/>
</dbReference>
<proteinExistence type="inferred from homology"/>
<evidence type="ECO:0000256" key="2">
    <source>
        <dbReference type="ARBA" id="ARBA00010617"/>
    </source>
</evidence>
<keyword evidence="5 6" id="KW-0349">Heme</keyword>
<comment type="caution">
    <text evidence="8">The sequence shown here is derived from an EMBL/GenBank/DDBJ whole genome shotgun (WGS) entry which is preliminary data.</text>
</comment>
<keyword evidence="3 5" id="KW-0479">Metal-binding</keyword>
<dbReference type="PANTHER" id="PTHR24305">
    <property type="entry name" value="CYTOCHROME P450"/>
    <property type="match status" value="1"/>
</dbReference>
<evidence type="ECO:0000313" key="9">
    <source>
        <dbReference type="Proteomes" id="UP001138997"/>
    </source>
</evidence>
<evidence type="ECO:0000256" key="1">
    <source>
        <dbReference type="ARBA" id="ARBA00001971"/>
    </source>
</evidence>
<dbReference type="InterPro" id="IPR050121">
    <property type="entry name" value="Cytochrome_P450_monoxygenase"/>
</dbReference>
<dbReference type="InterPro" id="IPR001128">
    <property type="entry name" value="Cyt_P450"/>
</dbReference>
<evidence type="ECO:0000256" key="5">
    <source>
        <dbReference type="PIRSR" id="PIRSR602403-1"/>
    </source>
</evidence>
<gene>
    <name evidence="8" type="ORF">LR394_30350</name>
</gene>
<comment type="cofactor">
    <cofactor evidence="1 5">
        <name>heme</name>
        <dbReference type="ChEBI" id="CHEBI:30413"/>
    </cofactor>
</comment>
<keyword evidence="6" id="KW-0503">Monooxygenase</keyword>
<dbReference type="GO" id="GO:0020037">
    <property type="term" value="F:heme binding"/>
    <property type="evidence" value="ECO:0007669"/>
    <property type="project" value="InterPro"/>
</dbReference>
<protein>
    <submittedName>
        <fullName evidence="8">Cytochrome P450</fullName>
    </submittedName>
</protein>
<dbReference type="Proteomes" id="UP001138997">
    <property type="component" value="Unassembled WGS sequence"/>
</dbReference>
<dbReference type="EMBL" id="JAJOMB010000020">
    <property type="protein sequence ID" value="MCD5315212.1"/>
    <property type="molecule type" value="Genomic_DNA"/>
</dbReference>
<dbReference type="GO" id="GO:0016705">
    <property type="term" value="F:oxidoreductase activity, acting on paired donors, with incorporation or reduction of molecular oxygen"/>
    <property type="evidence" value="ECO:0007669"/>
    <property type="project" value="InterPro"/>
</dbReference>
<reference evidence="8" key="1">
    <citation type="submission" date="2021-11" db="EMBL/GenBank/DDBJ databases">
        <title>Streptomyces corallinus and Kineosporia corallina sp. nov., two new coral-derived marine actinobacteria.</title>
        <authorList>
            <person name="Buangrab K."/>
            <person name="Sutthacheep M."/>
            <person name="Yeemin T."/>
            <person name="Harunari E."/>
            <person name="Igarashi Y."/>
            <person name="Sripreechasak P."/>
            <person name="Kanchanasin P."/>
            <person name="Tanasupawat S."/>
            <person name="Phongsopitanun W."/>
        </authorList>
    </citation>
    <scope>NUCLEOTIDE SEQUENCE</scope>
    <source>
        <strain evidence="8">JCM 31032</strain>
    </source>
</reference>
<sequence>MLAAHPQWQERARTDETARTWLINETLRLYPPTWLISRMVAQDGIYAGWRLRAGDELVLSPYVSHRDAQVFPDPEEFRPERWNGLHPRINEYFPFGAGARRCVGAELSLARLDHLVREVLQAGTVEGPAPTGMSTTITLVPQNLRLRFRSTKGGLPGQGDQFRPGPGPGLA</sequence>
<keyword evidence="6" id="KW-0560">Oxidoreductase</keyword>
<evidence type="ECO:0000256" key="7">
    <source>
        <dbReference type="SAM" id="MobiDB-lite"/>
    </source>
</evidence>
<feature type="region of interest" description="Disordered" evidence="7">
    <location>
        <begin position="150"/>
        <end position="171"/>
    </location>
</feature>
<dbReference type="InterPro" id="IPR017972">
    <property type="entry name" value="Cyt_P450_CS"/>
</dbReference>
<dbReference type="PROSITE" id="PS00086">
    <property type="entry name" value="CYTOCHROME_P450"/>
    <property type="match status" value="1"/>
</dbReference>
<organism evidence="8 9">
    <name type="scientific">Kineosporia babensis</name>
    <dbReference type="NCBI Taxonomy" id="499548"/>
    <lineage>
        <taxon>Bacteria</taxon>
        <taxon>Bacillati</taxon>
        <taxon>Actinomycetota</taxon>
        <taxon>Actinomycetes</taxon>
        <taxon>Kineosporiales</taxon>
        <taxon>Kineosporiaceae</taxon>
        <taxon>Kineosporia</taxon>
    </lineage>
</organism>
<dbReference type="GO" id="GO:0005506">
    <property type="term" value="F:iron ion binding"/>
    <property type="evidence" value="ECO:0007669"/>
    <property type="project" value="InterPro"/>
</dbReference>
<dbReference type="SUPFAM" id="SSF48264">
    <property type="entry name" value="Cytochrome P450"/>
    <property type="match status" value="1"/>
</dbReference>
<keyword evidence="9" id="KW-1185">Reference proteome</keyword>